<dbReference type="InterPro" id="IPR051799">
    <property type="entry name" value="NADH_flavin_oxidoreductase"/>
</dbReference>
<dbReference type="InterPro" id="IPR001155">
    <property type="entry name" value="OxRdtase_FMN_N"/>
</dbReference>
<evidence type="ECO:0000313" key="4">
    <source>
        <dbReference type="EMBL" id="MBB6394246.1"/>
    </source>
</evidence>
<reference evidence="4 5" key="1">
    <citation type="submission" date="2020-08" db="EMBL/GenBank/DDBJ databases">
        <title>Sequencing the genomes of 1000 actinobacteria strains.</title>
        <authorList>
            <person name="Klenk H.-P."/>
        </authorList>
    </citation>
    <scope>NUCLEOTIDE SEQUENCE [LARGE SCALE GENOMIC DNA]</scope>
    <source>
        <strain evidence="4 5">DSM 43675</strain>
    </source>
</reference>
<dbReference type="PANTHER" id="PTHR43656:SF2">
    <property type="entry name" value="BINDING OXIDOREDUCTASE, PUTATIVE (AFU_ORTHOLOGUE AFUA_2G08260)-RELATED"/>
    <property type="match status" value="1"/>
</dbReference>
<keyword evidence="5" id="KW-1185">Reference proteome</keyword>
<dbReference type="Pfam" id="PF00724">
    <property type="entry name" value="Oxidored_FMN"/>
    <property type="match status" value="1"/>
</dbReference>
<dbReference type="GO" id="GO:0016491">
    <property type="term" value="F:oxidoreductase activity"/>
    <property type="evidence" value="ECO:0007669"/>
    <property type="project" value="UniProtKB-KW"/>
</dbReference>
<dbReference type="PANTHER" id="PTHR43656">
    <property type="entry name" value="BINDING OXIDOREDUCTASE, PUTATIVE (AFU_ORTHOLOGUE AFUA_2G08260)-RELATED"/>
    <property type="match status" value="1"/>
</dbReference>
<evidence type="ECO:0000256" key="1">
    <source>
        <dbReference type="ARBA" id="ARBA00022630"/>
    </source>
</evidence>
<dbReference type="InterPro" id="IPR013785">
    <property type="entry name" value="Aldolase_TIM"/>
</dbReference>
<name>A0A7X0KXE3_9ACTN</name>
<accession>A0A7X0KXE3</accession>
<dbReference type="Gene3D" id="3.20.20.70">
    <property type="entry name" value="Aldolase class I"/>
    <property type="match status" value="1"/>
</dbReference>
<dbReference type="SUPFAM" id="SSF51395">
    <property type="entry name" value="FMN-linked oxidoreductases"/>
    <property type="match status" value="1"/>
</dbReference>
<dbReference type="RefSeq" id="WP_185023928.1">
    <property type="nucleotide sequence ID" value="NZ_JACHMQ010000001.1"/>
</dbReference>
<dbReference type="GO" id="GO:0010181">
    <property type="term" value="F:FMN binding"/>
    <property type="evidence" value="ECO:0007669"/>
    <property type="project" value="InterPro"/>
</dbReference>
<dbReference type="CDD" id="cd02803">
    <property type="entry name" value="OYE_like_FMN_family"/>
    <property type="match status" value="1"/>
</dbReference>
<gene>
    <name evidence="4" type="ORF">BKA00_001160</name>
</gene>
<organism evidence="4 5">
    <name type="scientific">Actinomadura coerulea</name>
    <dbReference type="NCBI Taxonomy" id="46159"/>
    <lineage>
        <taxon>Bacteria</taxon>
        <taxon>Bacillati</taxon>
        <taxon>Actinomycetota</taxon>
        <taxon>Actinomycetes</taxon>
        <taxon>Streptosporangiales</taxon>
        <taxon>Thermomonosporaceae</taxon>
        <taxon>Actinomadura</taxon>
    </lineage>
</organism>
<proteinExistence type="predicted"/>
<protein>
    <submittedName>
        <fullName evidence="4">2,4-dienoyl-CoA reductase-like NADH-dependent reductase (Old Yellow Enzyme family)</fullName>
    </submittedName>
</protein>
<evidence type="ECO:0000313" key="5">
    <source>
        <dbReference type="Proteomes" id="UP000546324"/>
    </source>
</evidence>
<dbReference type="Proteomes" id="UP000546324">
    <property type="component" value="Unassembled WGS sequence"/>
</dbReference>
<dbReference type="AlphaFoldDB" id="A0A7X0KXE3"/>
<keyword evidence="2" id="KW-0560">Oxidoreductase</keyword>
<sequence>MEVFEPARLGPLTLRNRVIKAATSEGMTPDALVTDDLIEYHRRPAAGGVGMTTVAYCAVAPEGRTERRQIWMRPEAVPGLRRLTDAVHAEGAAASAQLGHAGPVADASSNRVPAVSAGRFFNPLGMAFTKVATAEDIERITRAHAGAARLAVESGFDAVEIHLGHNYLASAFLSPRLNHRKDGYGGPIENRAKVALGIARAVRDEVGDRIAITAKLNMRDGVRGGLEIDDSLHVARGLQDEGTVDALELTAGSSLLNPMYLFRGEMPIPEFAASYKLPMRIGLRMFGKRFLRTYPYQDTYLLEHARRFRAELDLPLILLGGVTDRATMDTAMAEGFEFVAMARALLREPDLVNRIAADPSTPSLCVHCNRCVPTVYRGTHCPLVPERD</sequence>
<evidence type="ECO:0000256" key="2">
    <source>
        <dbReference type="ARBA" id="ARBA00023002"/>
    </source>
</evidence>
<dbReference type="EMBL" id="JACHMQ010000001">
    <property type="protein sequence ID" value="MBB6394246.1"/>
    <property type="molecule type" value="Genomic_DNA"/>
</dbReference>
<feature type="domain" description="NADH:flavin oxidoreductase/NADH oxidase N-terminal" evidence="3">
    <location>
        <begin position="3"/>
        <end position="231"/>
    </location>
</feature>
<evidence type="ECO:0000259" key="3">
    <source>
        <dbReference type="Pfam" id="PF00724"/>
    </source>
</evidence>
<comment type="caution">
    <text evidence="4">The sequence shown here is derived from an EMBL/GenBank/DDBJ whole genome shotgun (WGS) entry which is preliminary data.</text>
</comment>
<keyword evidence="1" id="KW-0285">Flavoprotein</keyword>